<dbReference type="AlphaFoldDB" id="A0AAV4FVR3"/>
<reference evidence="2 3" key="1">
    <citation type="journal article" date="2021" name="Elife">
        <title>Chloroplast acquisition without the gene transfer in kleptoplastic sea slugs, Plakobranchus ocellatus.</title>
        <authorList>
            <person name="Maeda T."/>
            <person name="Takahashi S."/>
            <person name="Yoshida T."/>
            <person name="Shimamura S."/>
            <person name="Takaki Y."/>
            <person name="Nagai Y."/>
            <person name="Toyoda A."/>
            <person name="Suzuki Y."/>
            <person name="Arimoto A."/>
            <person name="Ishii H."/>
            <person name="Satoh N."/>
            <person name="Nishiyama T."/>
            <person name="Hasebe M."/>
            <person name="Maruyama T."/>
            <person name="Minagawa J."/>
            <person name="Obokata J."/>
            <person name="Shigenobu S."/>
        </authorList>
    </citation>
    <scope>NUCLEOTIDE SEQUENCE [LARGE SCALE GENOMIC DNA]</scope>
</reference>
<keyword evidence="3" id="KW-1185">Reference proteome</keyword>
<accession>A0AAV4FVR3</accession>
<sequence>MTGGGTERVTEEPVDGFIDTKGTSGSNESSEDKEMEQSGTIDSHDKSSDCSRRKEKDLLDTVVDGNKQYRDGSQDFEVTELFDEGEESEDNMEKRTFM</sequence>
<feature type="region of interest" description="Disordered" evidence="1">
    <location>
        <begin position="1"/>
        <end position="98"/>
    </location>
</feature>
<evidence type="ECO:0000313" key="2">
    <source>
        <dbReference type="EMBL" id="GFR76818.1"/>
    </source>
</evidence>
<dbReference type="Proteomes" id="UP000762676">
    <property type="component" value="Unassembled WGS sequence"/>
</dbReference>
<organism evidence="2 3">
    <name type="scientific">Elysia marginata</name>
    <dbReference type="NCBI Taxonomy" id="1093978"/>
    <lineage>
        <taxon>Eukaryota</taxon>
        <taxon>Metazoa</taxon>
        <taxon>Spiralia</taxon>
        <taxon>Lophotrochozoa</taxon>
        <taxon>Mollusca</taxon>
        <taxon>Gastropoda</taxon>
        <taxon>Heterobranchia</taxon>
        <taxon>Euthyneura</taxon>
        <taxon>Panpulmonata</taxon>
        <taxon>Sacoglossa</taxon>
        <taxon>Placobranchoidea</taxon>
        <taxon>Plakobranchidae</taxon>
        <taxon>Elysia</taxon>
    </lineage>
</organism>
<proteinExistence type="predicted"/>
<comment type="caution">
    <text evidence="2">The sequence shown here is derived from an EMBL/GenBank/DDBJ whole genome shotgun (WGS) entry which is preliminary data.</text>
</comment>
<feature type="compositionally biased region" description="Basic and acidic residues" evidence="1">
    <location>
        <begin position="30"/>
        <end position="59"/>
    </location>
</feature>
<feature type="compositionally biased region" description="Acidic residues" evidence="1">
    <location>
        <begin position="77"/>
        <end position="90"/>
    </location>
</feature>
<gene>
    <name evidence="2" type="ORF">ElyMa_002223000</name>
</gene>
<evidence type="ECO:0008006" key="4">
    <source>
        <dbReference type="Google" id="ProtNLM"/>
    </source>
</evidence>
<evidence type="ECO:0000256" key="1">
    <source>
        <dbReference type="SAM" id="MobiDB-lite"/>
    </source>
</evidence>
<evidence type="ECO:0000313" key="3">
    <source>
        <dbReference type="Proteomes" id="UP000762676"/>
    </source>
</evidence>
<name>A0AAV4FVR3_9GAST</name>
<dbReference type="EMBL" id="BMAT01004601">
    <property type="protein sequence ID" value="GFR76818.1"/>
    <property type="molecule type" value="Genomic_DNA"/>
</dbReference>
<protein>
    <recommendedName>
        <fullName evidence="4">CTNNB1 binding N-teminal domain-containing protein</fullName>
    </recommendedName>
</protein>